<protein>
    <recommendedName>
        <fullName evidence="1">cyclic-guanylate-specific phosphodiesterase</fullName>
        <ecNumber evidence="1">3.1.4.52</ecNumber>
    </recommendedName>
</protein>
<dbReference type="CDD" id="cd01949">
    <property type="entry name" value="GGDEF"/>
    <property type="match status" value="1"/>
</dbReference>
<evidence type="ECO:0000259" key="9">
    <source>
        <dbReference type="PROSITE" id="PS50883"/>
    </source>
</evidence>
<dbReference type="SUPFAM" id="SSF141868">
    <property type="entry name" value="EAL domain-like"/>
    <property type="match status" value="1"/>
</dbReference>
<evidence type="ECO:0000256" key="1">
    <source>
        <dbReference type="ARBA" id="ARBA00012282"/>
    </source>
</evidence>
<feature type="domain" description="PAS" evidence="7">
    <location>
        <begin position="142"/>
        <end position="212"/>
    </location>
</feature>
<dbReference type="Pfam" id="PF00563">
    <property type="entry name" value="EAL"/>
    <property type="match status" value="1"/>
</dbReference>
<dbReference type="GO" id="GO:0000160">
    <property type="term" value="P:phosphorelay signal transduction system"/>
    <property type="evidence" value="ECO:0007669"/>
    <property type="project" value="InterPro"/>
</dbReference>
<organism evidence="11 12">
    <name type="scientific">Montanilutibacter psychrotolerans</name>
    <dbReference type="NCBI Taxonomy" id="1327343"/>
    <lineage>
        <taxon>Bacteria</taxon>
        <taxon>Pseudomonadati</taxon>
        <taxon>Pseudomonadota</taxon>
        <taxon>Gammaproteobacteria</taxon>
        <taxon>Lysobacterales</taxon>
        <taxon>Lysobacteraceae</taxon>
        <taxon>Montanilutibacter</taxon>
    </lineage>
</organism>
<dbReference type="InterPro" id="IPR001633">
    <property type="entry name" value="EAL_dom"/>
</dbReference>
<dbReference type="SUPFAM" id="SSF55785">
    <property type="entry name" value="PYP-like sensor domain (PAS domain)"/>
    <property type="match status" value="1"/>
</dbReference>
<accession>A0A3M8T314</accession>
<dbReference type="Gene3D" id="3.40.50.2300">
    <property type="match status" value="1"/>
</dbReference>
<reference evidence="11 12" key="1">
    <citation type="submission" date="2018-11" db="EMBL/GenBank/DDBJ databases">
        <title>Lysobacter cryohumiis sp. nov., isolated from soil in the Tianshan Mountains, Xinjiang, China.</title>
        <authorList>
            <person name="Luo Y."/>
            <person name="Sheng H."/>
        </authorList>
    </citation>
    <scope>NUCLEOTIDE SEQUENCE [LARGE SCALE GENOMIC DNA]</scope>
    <source>
        <strain evidence="11 12">ZS60</strain>
    </source>
</reference>
<dbReference type="InterPro" id="IPR043128">
    <property type="entry name" value="Rev_trsase/Diguanyl_cyclase"/>
</dbReference>
<dbReference type="PROSITE" id="PS50112">
    <property type="entry name" value="PAS"/>
    <property type="match status" value="1"/>
</dbReference>
<dbReference type="Gene3D" id="3.20.20.450">
    <property type="entry name" value="EAL domain"/>
    <property type="match status" value="1"/>
</dbReference>
<dbReference type="CDD" id="cd01948">
    <property type="entry name" value="EAL"/>
    <property type="match status" value="1"/>
</dbReference>
<keyword evidence="3" id="KW-0808">Transferase</keyword>
<dbReference type="FunFam" id="3.20.20.450:FF:000001">
    <property type="entry name" value="Cyclic di-GMP phosphodiesterase yahA"/>
    <property type="match status" value="1"/>
</dbReference>
<dbReference type="RefSeq" id="WP_123086246.1">
    <property type="nucleotide sequence ID" value="NZ_RIBS01000001.1"/>
</dbReference>
<dbReference type="EMBL" id="RIBS01000001">
    <property type="protein sequence ID" value="RNF86126.1"/>
    <property type="molecule type" value="Genomic_DNA"/>
</dbReference>
<evidence type="ECO:0000256" key="3">
    <source>
        <dbReference type="ARBA" id="ARBA00022679"/>
    </source>
</evidence>
<dbReference type="Pfam" id="PF13185">
    <property type="entry name" value="GAF_2"/>
    <property type="match status" value="1"/>
</dbReference>
<dbReference type="SUPFAM" id="SSF55781">
    <property type="entry name" value="GAF domain-like"/>
    <property type="match status" value="1"/>
</dbReference>
<gene>
    <name evidence="11" type="ORF">EER27_01450</name>
</gene>
<dbReference type="PROSITE" id="PS50883">
    <property type="entry name" value="EAL"/>
    <property type="match status" value="1"/>
</dbReference>
<dbReference type="AlphaFoldDB" id="A0A3M8T314"/>
<dbReference type="PROSITE" id="PS50887">
    <property type="entry name" value="GGDEF"/>
    <property type="match status" value="1"/>
</dbReference>
<dbReference type="InterPro" id="IPR035919">
    <property type="entry name" value="EAL_sf"/>
</dbReference>
<dbReference type="SMART" id="SM00091">
    <property type="entry name" value="PAS"/>
    <property type="match status" value="1"/>
</dbReference>
<dbReference type="PANTHER" id="PTHR44757:SF2">
    <property type="entry name" value="BIOFILM ARCHITECTURE MAINTENANCE PROTEIN MBAA"/>
    <property type="match status" value="1"/>
</dbReference>
<dbReference type="InterPro" id="IPR003018">
    <property type="entry name" value="GAF"/>
</dbReference>
<dbReference type="Pfam" id="PF00990">
    <property type="entry name" value="GGDEF"/>
    <property type="match status" value="1"/>
</dbReference>
<feature type="domain" description="EAL" evidence="9">
    <location>
        <begin position="610"/>
        <end position="863"/>
    </location>
</feature>
<dbReference type="NCBIfam" id="TIGR00229">
    <property type="entry name" value="sensory_box"/>
    <property type="match status" value="1"/>
</dbReference>
<feature type="modified residue" description="4-aspartylphosphate" evidence="5">
    <location>
        <position position="59"/>
    </location>
</feature>
<dbReference type="SUPFAM" id="SSF55073">
    <property type="entry name" value="Nucleotide cyclase"/>
    <property type="match status" value="1"/>
</dbReference>
<dbReference type="SMART" id="SM00086">
    <property type="entry name" value="PAC"/>
    <property type="match status" value="1"/>
</dbReference>
<comment type="caution">
    <text evidence="11">The sequence shown here is derived from an EMBL/GenBank/DDBJ whole genome shotgun (WGS) entry which is preliminary data.</text>
</comment>
<dbReference type="InterPro" id="IPR001610">
    <property type="entry name" value="PAC"/>
</dbReference>
<keyword evidence="4" id="KW-0418">Kinase</keyword>
<dbReference type="Gene3D" id="3.30.70.270">
    <property type="match status" value="1"/>
</dbReference>
<dbReference type="GO" id="GO:0006355">
    <property type="term" value="P:regulation of DNA-templated transcription"/>
    <property type="evidence" value="ECO:0007669"/>
    <property type="project" value="InterPro"/>
</dbReference>
<evidence type="ECO:0000259" key="7">
    <source>
        <dbReference type="PROSITE" id="PS50112"/>
    </source>
</evidence>
<evidence type="ECO:0000259" key="8">
    <source>
        <dbReference type="PROSITE" id="PS50113"/>
    </source>
</evidence>
<dbReference type="InterPro" id="IPR000014">
    <property type="entry name" value="PAS"/>
</dbReference>
<dbReference type="PANTHER" id="PTHR44757">
    <property type="entry name" value="DIGUANYLATE CYCLASE DGCP"/>
    <property type="match status" value="1"/>
</dbReference>
<evidence type="ECO:0000256" key="4">
    <source>
        <dbReference type="ARBA" id="ARBA00022777"/>
    </source>
</evidence>
<dbReference type="InterPro" id="IPR052155">
    <property type="entry name" value="Biofilm_reg_signaling"/>
</dbReference>
<name>A0A3M8T314_9GAMM</name>
<feature type="domain" description="Response regulatory" evidence="6">
    <location>
        <begin position="8"/>
        <end position="124"/>
    </location>
</feature>
<dbReference type="CDD" id="cd00130">
    <property type="entry name" value="PAS"/>
    <property type="match status" value="1"/>
</dbReference>
<evidence type="ECO:0000256" key="5">
    <source>
        <dbReference type="PROSITE-ProRule" id="PRU00169"/>
    </source>
</evidence>
<evidence type="ECO:0000259" key="6">
    <source>
        <dbReference type="PROSITE" id="PS50110"/>
    </source>
</evidence>
<evidence type="ECO:0000259" key="10">
    <source>
        <dbReference type="PROSITE" id="PS50887"/>
    </source>
</evidence>
<feature type="domain" description="GGDEF" evidence="10">
    <location>
        <begin position="469"/>
        <end position="602"/>
    </location>
</feature>
<dbReference type="InterPro" id="IPR013767">
    <property type="entry name" value="PAS_fold"/>
</dbReference>
<dbReference type="GO" id="GO:0016301">
    <property type="term" value="F:kinase activity"/>
    <property type="evidence" value="ECO:0007669"/>
    <property type="project" value="UniProtKB-KW"/>
</dbReference>
<dbReference type="InterPro" id="IPR000700">
    <property type="entry name" value="PAS-assoc_C"/>
</dbReference>
<dbReference type="InterPro" id="IPR035965">
    <property type="entry name" value="PAS-like_dom_sf"/>
</dbReference>
<dbReference type="SMART" id="SM00052">
    <property type="entry name" value="EAL"/>
    <property type="match status" value="1"/>
</dbReference>
<dbReference type="InterPro" id="IPR029016">
    <property type="entry name" value="GAF-like_dom_sf"/>
</dbReference>
<evidence type="ECO:0000313" key="12">
    <source>
        <dbReference type="Proteomes" id="UP000267049"/>
    </source>
</evidence>
<feature type="domain" description="PAC" evidence="8">
    <location>
        <begin position="216"/>
        <end position="268"/>
    </location>
</feature>
<dbReference type="InterPro" id="IPR011006">
    <property type="entry name" value="CheY-like_superfamily"/>
</dbReference>
<dbReference type="SMART" id="SM00448">
    <property type="entry name" value="REC"/>
    <property type="match status" value="1"/>
</dbReference>
<dbReference type="Proteomes" id="UP000267049">
    <property type="component" value="Unassembled WGS sequence"/>
</dbReference>
<proteinExistence type="predicted"/>
<dbReference type="Pfam" id="PF00072">
    <property type="entry name" value="Response_reg"/>
    <property type="match status" value="1"/>
</dbReference>
<dbReference type="Gene3D" id="3.30.450.40">
    <property type="match status" value="1"/>
</dbReference>
<dbReference type="OrthoDB" id="9804951at2"/>
<dbReference type="Gene3D" id="3.30.450.20">
    <property type="entry name" value="PAS domain"/>
    <property type="match status" value="1"/>
</dbReference>
<dbReference type="PROSITE" id="PS50113">
    <property type="entry name" value="PAC"/>
    <property type="match status" value="1"/>
</dbReference>
<keyword evidence="5" id="KW-0597">Phosphoprotein</keyword>
<sequence length="863" mass="95845">MDALSPLKVLLVEDSPADAELVLRALRELARPIEHRRVANKAGLEAALAEFLPDIVLSDFSMPGFGGSDALQIAQLHAPSIPFLFVSGTIGEEVAIEALQRGAADYVLKDNLRRLPSAVDRALGSAREREARQRVELALRDSEERFRTIVESSQDWIWESDLDTRTVYSNGAIENILGYRPEELIGNRGADLMLPEDRRELERRLPVLVAQAYGWQHWRLRWRHRDGSVRVLESTATPRHDVDGTLIGFRGVDQDVTERLQQEIRIRHLVRIHGVLSSLGKVILRAKNRAVLLHDVCTVAVEKGGFKAASIAEVSDGALVMASACGDPCVLAMIDTYSAAPFDDDGTASLSGERALRRGEKVILRDFTNAESVPERERSDARLVGIAATASLPIGNPAWGVLNLFAGEVQGFDEEEIALLDRLVDEIDFAVDFIAKSERLEYLAYHSPVTGLPNRTAFREQLQPMLKAGPVVVAVVDIRRFSYINDSRGRGFGDALLREFGLRLEELATDGFAAHLEADAFVLAYPAHASLEVESERFDACVHEAEQRAYVVEGEEIYVTVRVGISLGPLHGSDGELLERNAMAALTEAGKRGVRTHTFGEHLRGLSAQRLELESDLRRALEQNEFELHYQPKFNTLSRRLVGAEALLRWRHPRTGLVSPDSFIPALEETGLIVPVGRWVMKQALETALRWRRDHHPTLRIAVNVSARELRQTDFLANCRTLLEPHLADQPIDVELTESQLMENVEHSMHLLEGLRDLGCRVAIDDFGTGYSSLNYLARLPVDDIKIDKSFIALLTQSPETMGLVTNIITLAHSLSLSVVAEGVEEEEQAKLLRLLRCDTLQGYLVGMPLNAEAFEAQLLSVA</sequence>
<dbReference type="PROSITE" id="PS50110">
    <property type="entry name" value="RESPONSE_REGULATORY"/>
    <property type="match status" value="1"/>
</dbReference>
<dbReference type="InterPro" id="IPR000160">
    <property type="entry name" value="GGDEF_dom"/>
</dbReference>
<dbReference type="Pfam" id="PF00989">
    <property type="entry name" value="PAS"/>
    <property type="match status" value="1"/>
</dbReference>
<dbReference type="InterPro" id="IPR029787">
    <property type="entry name" value="Nucleotide_cyclase"/>
</dbReference>
<keyword evidence="2" id="KW-0973">c-di-GMP</keyword>
<evidence type="ECO:0000313" key="11">
    <source>
        <dbReference type="EMBL" id="RNF86126.1"/>
    </source>
</evidence>
<dbReference type="GO" id="GO:0071111">
    <property type="term" value="F:cyclic-guanylate-specific phosphodiesterase activity"/>
    <property type="evidence" value="ECO:0007669"/>
    <property type="project" value="UniProtKB-EC"/>
</dbReference>
<dbReference type="CDD" id="cd00156">
    <property type="entry name" value="REC"/>
    <property type="match status" value="1"/>
</dbReference>
<dbReference type="SMART" id="SM00267">
    <property type="entry name" value="GGDEF"/>
    <property type="match status" value="1"/>
</dbReference>
<evidence type="ECO:0000256" key="2">
    <source>
        <dbReference type="ARBA" id="ARBA00022636"/>
    </source>
</evidence>
<dbReference type="EC" id="3.1.4.52" evidence="1"/>
<dbReference type="NCBIfam" id="TIGR00254">
    <property type="entry name" value="GGDEF"/>
    <property type="match status" value="1"/>
</dbReference>
<keyword evidence="12" id="KW-1185">Reference proteome</keyword>
<dbReference type="SUPFAM" id="SSF52172">
    <property type="entry name" value="CheY-like"/>
    <property type="match status" value="1"/>
</dbReference>
<dbReference type="InterPro" id="IPR001789">
    <property type="entry name" value="Sig_transdc_resp-reg_receiver"/>
</dbReference>